<evidence type="ECO:0000256" key="2">
    <source>
        <dbReference type="ARBA" id="ARBA00007441"/>
    </source>
</evidence>
<evidence type="ECO:0000256" key="3">
    <source>
        <dbReference type="ARBA" id="ARBA00011738"/>
    </source>
</evidence>
<proteinExistence type="inferred from homology"/>
<keyword evidence="5 8" id="KW-0808">Transferase</keyword>
<dbReference type="PRINTS" id="PR00799">
    <property type="entry name" value="TRANSAMINASE"/>
</dbReference>
<keyword evidence="9" id="KW-1185">Reference proteome</keyword>
<dbReference type="OrthoDB" id="9766445at2"/>
<reference evidence="8 9" key="1">
    <citation type="submission" date="2019-02" db="EMBL/GenBank/DDBJ databases">
        <title>Deep-cultivation of Planctomycetes and their phenomic and genomic characterization uncovers novel biology.</title>
        <authorList>
            <person name="Wiegand S."/>
            <person name="Jogler M."/>
            <person name="Boedeker C."/>
            <person name="Pinto D."/>
            <person name="Vollmers J."/>
            <person name="Rivas-Marin E."/>
            <person name="Kohn T."/>
            <person name="Peeters S.H."/>
            <person name="Heuer A."/>
            <person name="Rast P."/>
            <person name="Oberbeckmann S."/>
            <person name="Bunk B."/>
            <person name="Jeske O."/>
            <person name="Meyerdierks A."/>
            <person name="Storesund J.E."/>
            <person name="Kallscheuer N."/>
            <person name="Luecker S."/>
            <person name="Lage O.M."/>
            <person name="Pohl T."/>
            <person name="Merkel B.J."/>
            <person name="Hornburger P."/>
            <person name="Mueller R.-W."/>
            <person name="Bruemmer F."/>
            <person name="Labrenz M."/>
            <person name="Spormann A.M."/>
            <person name="Op Den Camp H."/>
            <person name="Overmann J."/>
            <person name="Amann R."/>
            <person name="Jetten M.S.M."/>
            <person name="Mascher T."/>
            <person name="Medema M.H."/>
            <person name="Devos D.P."/>
            <person name="Kaster A.-K."/>
            <person name="Ovreas L."/>
            <person name="Rohde M."/>
            <person name="Galperin M.Y."/>
            <person name="Jogler C."/>
        </authorList>
    </citation>
    <scope>NUCLEOTIDE SEQUENCE [LARGE SCALE GENOMIC DNA]</scope>
    <source>
        <strain evidence="8 9">Pla52n</strain>
    </source>
</reference>
<dbReference type="GO" id="GO:0030170">
    <property type="term" value="F:pyridoxal phosphate binding"/>
    <property type="evidence" value="ECO:0007669"/>
    <property type="project" value="InterPro"/>
</dbReference>
<evidence type="ECO:0000256" key="6">
    <source>
        <dbReference type="ARBA" id="ARBA00022898"/>
    </source>
</evidence>
<evidence type="ECO:0000313" key="8">
    <source>
        <dbReference type="EMBL" id="TWU07960.1"/>
    </source>
</evidence>
<comment type="caution">
    <text evidence="8">The sequence shown here is derived from an EMBL/GenBank/DDBJ whole genome shotgun (WGS) entry which is preliminary data.</text>
</comment>
<protein>
    <submittedName>
        <fullName evidence="8">Aspartate aminotransferase</fullName>
        <ecNumber evidence="8">2.6.1.1</ecNumber>
    </submittedName>
</protein>
<dbReference type="GO" id="GO:0004069">
    <property type="term" value="F:L-aspartate:2-oxoglutarate aminotransferase activity"/>
    <property type="evidence" value="ECO:0007669"/>
    <property type="project" value="UniProtKB-EC"/>
</dbReference>
<dbReference type="GO" id="GO:0042802">
    <property type="term" value="F:identical protein binding"/>
    <property type="evidence" value="ECO:0007669"/>
    <property type="project" value="TreeGrafter"/>
</dbReference>
<keyword evidence="4 8" id="KW-0032">Aminotransferase</keyword>
<evidence type="ECO:0000313" key="9">
    <source>
        <dbReference type="Proteomes" id="UP000320176"/>
    </source>
</evidence>
<dbReference type="Gene3D" id="3.40.640.10">
    <property type="entry name" value="Type I PLP-dependent aspartate aminotransferase-like (Major domain)"/>
    <property type="match status" value="1"/>
</dbReference>
<dbReference type="InterPro" id="IPR015424">
    <property type="entry name" value="PyrdxlP-dep_Trfase"/>
</dbReference>
<keyword evidence="6" id="KW-0663">Pyridoxal phosphate</keyword>
<dbReference type="GO" id="GO:0006520">
    <property type="term" value="P:amino acid metabolic process"/>
    <property type="evidence" value="ECO:0007669"/>
    <property type="project" value="InterPro"/>
</dbReference>
<feature type="domain" description="Aminotransferase class I/classII large" evidence="7">
    <location>
        <begin position="30"/>
        <end position="393"/>
    </location>
</feature>
<sequence>MDHRFSVVPTAPPDAILGLTDAFNADTNPNKMNLSVGVYKDATGQTPVLQSVKAAEQKLLSNEKTKGYLSIGGLQDYCDHVRTLAFGDQVPAERVAVLQTPGGTGALRVAADFLKTQLPGAKVWIPTPTWDNHRAIFDAALLPNDGYRYLAADRTSLDLDAMVADLREKASPGDTVLLHGCCHNPTGIDPTAEQWKVIADVIAERRLLPLIDFAYQGFGDGLEADAVGLRTVMDRVDEAMVCTSFSKNFGLYSERVGAVSLVAAQASEAAAANSQLKRMVRTNYSNPPRHGGAIVATILSDPELTAIWKSELDTMRNRITQLRQQFVETMKTTGAGHDFSFLLPQKGMFSYSGLTPMQVDELKQKYGIYIVGSGRINVAGMSESNMQSLCDAVASVLEG</sequence>
<gene>
    <name evidence="8" type="primary">aspC_2</name>
    <name evidence="8" type="ORF">Pla52n_05370</name>
</gene>
<organism evidence="8 9">
    <name type="scientific">Stieleria varia</name>
    <dbReference type="NCBI Taxonomy" id="2528005"/>
    <lineage>
        <taxon>Bacteria</taxon>
        <taxon>Pseudomonadati</taxon>
        <taxon>Planctomycetota</taxon>
        <taxon>Planctomycetia</taxon>
        <taxon>Pirellulales</taxon>
        <taxon>Pirellulaceae</taxon>
        <taxon>Stieleria</taxon>
    </lineage>
</organism>
<dbReference type="NCBIfam" id="NF006719">
    <property type="entry name" value="PRK09257.1"/>
    <property type="match status" value="1"/>
</dbReference>
<dbReference type="AlphaFoldDB" id="A0A5C6B7N5"/>
<dbReference type="PANTHER" id="PTHR11879">
    <property type="entry name" value="ASPARTATE AMINOTRANSFERASE"/>
    <property type="match status" value="1"/>
</dbReference>
<evidence type="ECO:0000259" key="7">
    <source>
        <dbReference type="Pfam" id="PF00155"/>
    </source>
</evidence>
<evidence type="ECO:0000256" key="4">
    <source>
        <dbReference type="ARBA" id="ARBA00022576"/>
    </source>
</evidence>
<dbReference type="InterPro" id="IPR004839">
    <property type="entry name" value="Aminotransferase_I/II_large"/>
</dbReference>
<evidence type="ECO:0000256" key="1">
    <source>
        <dbReference type="ARBA" id="ARBA00001933"/>
    </source>
</evidence>
<dbReference type="CDD" id="cd00609">
    <property type="entry name" value="AAT_like"/>
    <property type="match status" value="1"/>
</dbReference>
<dbReference type="Proteomes" id="UP000320176">
    <property type="component" value="Unassembled WGS sequence"/>
</dbReference>
<dbReference type="FunFam" id="3.90.1150.10:FF:000001">
    <property type="entry name" value="Aspartate aminotransferase"/>
    <property type="match status" value="1"/>
</dbReference>
<dbReference type="InterPro" id="IPR015421">
    <property type="entry name" value="PyrdxlP-dep_Trfase_major"/>
</dbReference>
<comment type="subunit">
    <text evidence="3">Homodimer.</text>
</comment>
<dbReference type="InterPro" id="IPR015422">
    <property type="entry name" value="PyrdxlP-dep_Trfase_small"/>
</dbReference>
<dbReference type="FunFam" id="3.40.640.10:FF:000066">
    <property type="entry name" value="Aspartate aminotransferase"/>
    <property type="match status" value="1"/>
</dbReference>
<dbReference type="RefSeq" id="WP_146518086.1">
    <property type="nucleotide sequence ID" value="NZ_CP151726.1"/>
</dbReference>
<dbReference type="Pfam" id="PF00155">
    <property type="entry name" value="Aminotran_1_2"/>
    <property type="match status" value="1"/>
</dbReference>
<evidence type="ECO:0000256" key="5">
    <source>
        <dbReference type="ARBA" id="ARBA00022679"/>
    </source>
</evidence>
<dbReference type="InterPro" id="IPR000796">
    <property type="entry name" value="Asp_trans"/>
</dbReference>
<dbReference type="EC" id="2.6.1.1" evidence="8"/>
<dbReference type="EMBL" id="SJPN01000001">
    <property type="protein sequence ID" value="TWU07960.1"/>
    <property type="molecule type" value="Genomic_DNA"/>
</dbReference>
<accession>A0A5C6B7N5</accession>
<dbReference type="PANTHER" id="PTHR11879:SF22">
    <property type="entry name" value="ASPARTATE AMINOTRANSFERASE, MITOCHONDRIAL"/>
    <property type="match status" value="1"/>
</dbReference>
<comment type="cofactor">
    <cofactor evidence="1">
        <name>pyridoxal 5'-phosphate</name>
        <dbReference type="ChEBI" id="CHEBI:597326"/>
    </cofactor>
</comment>
<comment type="similarity">
    <text evidence="2">Belongs to the class-I pyridoxal-phosphate-dependent aminotransferase family.</text>
</comment>
<name>A0A5C6B7N5_9BACT</name>
<dbReference type="Gene3D" id="3.90.1150.10">
    <property type="entry name" value="Aspartate Aminotransferase, domain 1"/>
    <property type="match status" value="1"/>
</dbReference>
<dbReference type="SUPFAM" id="SSF53383">
    <property type="entry name" value="PLP-dependent transferases"/>
    <property type="match status" value="1"/>
</dbReference>